<gene>
    <name evidence="3" type="ORF">Dbus_chr2Rg589</name>
</gene>
<dbReference type="OMA" id="CKEDERR"/>
<feature type="coiled-coil region" evidence="1">
    <location>
        <begin position="283"/>
        <end position="407"/>
    </location>
</feature>
<feature type="region of interest" description="Disordered" evidence="2">
    <location>
        <begin position="223"/>
        <end position="276"/>
    </location>
</feature>
<feature type="non-terminal residue" evidence="3">
    <location>
        <position position="1"/>
    </location>
</feature>
<evidence type="ECO:0000313" key="4">
    <source>
        <dbReference type="Proteomes" id="UP000494163"/>
    </source>
</evidence>
<protein>
    <submittedName>
        <fullName evidence="3">CG13337</fullName>
    </submittedName>
</protein>
<evidence type="ECO:0000256" key="1">
    <source>
        <dbReference type="SAM" id="Coils"/>
    </source>
</evidence>
<feature type="compositionally biased region" description="Basic and acidic residues" evidence="2">
    <location>
        <begin position="248"/>
        <end position="276"/>
    </location>
</feature>
<evidence type="ECO:0000313" key="3">
    <source>
        <dbReference type="EMBL" id="ALC41010.1"/>
    </source>
</evidence>
<dbReference type="Proteomes" id="UP000494163">
    <property type="component" value="Chromosome 2R"/>
</dbReference>
<keyword evidence="4" id="KW-1185">Reference proteome</keyword>
<feature type="non-terminal residue" evidence="3">
    <location>
        <position position="419"/>
    </location>
</feature>
<feature type="region of interest" description="Disordered" evidence="2">
    <location>
        <begin position="1"/>
        <end position="27"/>
    </location>
</feature>
<dbReference type="OrthoDB" id="5405561at2759"/>
<dbReference type="STRING" id="30019.A0A0M4EFK6"/>
<organism evidence="3 4">
    <name type="scientific">Drosophila busckii</name>
    <name type="common">Fruit fly</name>
    <dbReference type="NCBI Taxonomy" id="30019"/>
    <lineage>
        <taxon>Eukaryota</taxon>
        <taxon>Metazoa</taxon>
        <taxon>Ecdysozoa</taxon>
        <taxon>Arthropoda</taxon>
        <taxon>Hexapoda</taxon>
        <taxon>Insecta</taxon>
        <taxon>Pterygota</taxon>
        <taxon>Neoptera</taxon>
        <taxon>Endopterygota</taxon>
        <taxon>Diptera</taxon>
        <taxon>Brachycera</taxon>
        <taxon>Muscomorpha</taxon>
        <taxon>Ephydroidea</taxon>
        <taxon>Drosophilidae</taxon>
        <taxon>Drosophila</taxon>
    </lineage>
</organism>
<evidence type="ECO:0000256" key="2">
    <source>
        <dbReference type="SAM" id="MobiDB-lite"/>
    </source>
</evidence>
<name>A0A0M4EFK6_DROBS</name>
<proteinExistence type="predicted"/>
<accession>A0A0M4EFK6</accession>
<feature type="compositionally biased region" description="Basic residues" evidence="2">
    <location>
        <begin position="232"/>
        <end position="247"/>
    </location>
</feature>
<dbReference type="EMBL" id="CP012524">
    <property type="protein sequence ID" value="ALC41010.1"/>
    <property type="molecule type" value="Genomic_DNA"/>
</dbReference>
<dbReference type="AlphaFoldDB" id="A0A0M4EFK6"/>
<feature type="compositionally biased region" description="Basic and acidic residues" evidence="2">
    <location>
        <begin position="15"/>
        <end position="27"/>
    </location>
</feature>
<sequence length="419" mass="49458">KHYQNILEQRRHAKEKAENARKNKKDAAKLEAYQKKCFESRKRALKKEMECMDPYEKQAMQKLMGCLLHGMAKSCKKSALRKLCKEKELRSKCHELTLLKKLKILLRMCEKEQKKFKDAEQASECDDCATDNDTDTKQKDPFKLLCCSLKENATVKPDESKNLFTQKCDNCAGKTGKTSSEKAASKEIAAERAKRKEEALARNVKLNALRERCEKIAYAEDDCDDGNINERKKSKSQTKIKNSKKEKKPSTHEKKLVKDKECKKKPLERKEKVQKENCKSIVNDKKDNELEKIKKKCEEKALRKKCEEEELRRKCEREALKKKCEEEEEKALRKKCKEHELREKCKEDERRAQKKIQELRKKCEEAALRKKCKEEEALRKKCEEEAALKKKREEEEQKKKCEEFEAKKRAEAYEQFRSC</sequence>
<keyword evidence="1" id="KW-0175">Coiled coil</keyword>
<reference evidence="3 4" key="1">
    <citation type="submission" date="2015-08" db="EMBL/GenBank/DDBJ databases">
        <title>Ancestral chromatin configuration constrains chromatin evolution on differentiating sex chromosomes in Drosophila.</title>
        <authorList>
            <person name="Zhou Q."/>
            <person name="Bachtrog D."/>
        </authorList>
    </citation>
    <scope>NUCLEOTIDE SEQUENCE [LARGE SCALE GENOMIC DNA]</scope>
    <source>
        <tissue evidence="3">Whole larvae</tissue>
    </source>
</reference>